<sequence>MSSDIYTKPDLSTKVRYNRKVEEDGEKWQEREVDIYVSSGSISDEQTGFQDGGPHTHRTSLRGAALCLGVLSLLMTAGIIVLSTLYFSVTFENEQLQTRFNNLSINYTLLQDKLSNVSVEFNQLQDELNKLKIKTKGKFCPEGWTRFGCSCYFKSTERKIWFESQYDCLTRGSRLVMINSKEEQEFVTKLNMNEDSWIGLKSNRTSAVWEWVDGSTLTETFWAEGQSRAPNNWYFAACCDRTGKWTQSISFDNQKKNWICEKKISRSS</sequence>
<keyword evidence="2" id="KW-0175">Coiled coil</keyword>
<dbReference type="GeneTree" id="ENSGT01030000234575"/>
<reference evidence="5" key="1">
    <citation type="submission" date="2021-04" db="EMBL/GenBank/DDBJ databases">
        <authorList>
            <consortium name="Wellcome Sanger Institute Data Sharing"/>
        </authorList>
    </citation>
    <scope>NUCLEOTIDE SEQUENCE [LARGE SCALE GENOMIC DNA]</scope>
</reference>
<evidence type="ECO:0000259" key="4">
    <source>
        <dbReference type="PROSITE" id="PS50041"/>
    </source>
</evidence>
<dbReference type="InterPro" id="IPR001304">
    <property type="entry name" value="C-type_lectin-like"/>
</dbReference>
<protein>
    <recommendedName>
        <fullName evidence="4">C-type lectin domain-containing protein</fullName>
    </recommendedName>
</protein>
<accession>A0A7N6C4P0</accession>
<evidence type="ECO:0000256" key="1">
    <source>
        <dbReference type="ARBA" id="ARBA00004401"/>
    </source>
</evidence>
<keyword evidence="3" id="KW-1133">Transmembrane helix</keyword>
<dbReference type="Ensembl" id="ENSATET00000067458.2">
    <property type="protein sequence ID" value="ENSATEP00000071784.2"/>
    <property type="gene ID" value="ENSATEG00000026910.2"/>
</dbReference>
<feature type="domain" description="C-type lectin" evidence="4">
    <location>
        <begin position="147"/>
        <end position="245"/>
    </location>
</feature>
<dbReference type="Proteomes" id="UP000265040">
    <property type="component" value="Chromosome 11"/>
</dbReference>
<dbReference type="SUPFAM" id="SSF56436">
    <property type="entry name" value="C-type lectin-like"/>
    <property type="match status" value="1"/>
</dbReference>
<dbReference type="PANTHER" id="PTHR45710:SF31">
    <property type="entry name" value="EARLY ACTIVATION ANTIGEN CD69"/>
    <property type="match status" value="1"/>
</dbReference>
<dbReference type="Gene3D" id="3.10.100.10">
    <property type="entry name" value="Mannose-Binding Protein A, subunit A"/>
    <property type="match status" value="1"/>
</dbReference>
<dbReference type="PROSITE" id="PS50041">
    <property type="entry name" value="C_TYPE_LECTIN_2"/>
    <property type="match status" value="1"/>
</dbReference>
<dbReference type="InterPro" id="IPR016187">
    <property type="entry name" value="CTDL_fold"/>
</dbReference>
<proteinExistence type="predicted"/>
<feature type="coiled-coil region" evidence="2">
    <location>
        <begin position="93"/>
        <end position="134"/>
    </location>
</feature>
<dbReference type="GO" id="GO:0005886">
    <property type="term" value="C:plasma membrane"/>
    <property type="evidence" value="ECO:0007669"/>
    <property type="project" value="UniProtKB-SubCell"/>
</dbReference>
<evidence type="ECO:0000256" key="2">
    <source>
        <dbReference type="SAM" id="Coils"/>
    </source>
</evidence>
<dbReference type="Pfam" id="PF00059">
    <property type="entry name" value="Lectin_C"/>
    <property type="match status" value="1"/>
</dbReference>
<organism evidence="5 6">
    <name type="scientific">Anabas testudineus</name>
    <name type="common">Climbing perch</name>
    <name type="synonym">Anthias testudineus</name>
    <dbReference type="NCBI Taxonomy" id="64144"/>
    <lineage>
        <taxon>Eukaryota</taxon>
        <taxon>Metazoa</taxon>
        <taxon>Chordata</taxon>
        <taxon>Craniata</taxon>
        <taxon>Vertebrata</taxon>
        <taxon>Euteleostomi</taxon>
        <taxon>Actinopterygii</taxon>
        <taxon>Neopterygii</taxon>
        <taxon>Teleostei</taxon>
        <taxon>Neoteleostei</taxon>
        <taxon>Acanthomorphata</taxon>
        <taxon>Anabantaria</taxon>
        <taxon>Anabantiformes</taxon>
        <taxon>Anabantoidei</taxon>
        <taxon>Anabantidae</taxon>
        <taxon>Anabas</taxon>
    </lineage>
</organism>
<keyword evidence="3" id="KW-0812">Transmembrane</keyword>
<name>A0A7N6C4P0_ANATE</name>
<comment type="subcellular location">
    <subcellularLocation>
        <location evidence="1">Cell membrane</location>
        <topology evidence="1">Single-pass type II membrane protein</topology>
    </subcellularLocation>
</comment>
<dbReference type="PANTHER" id="PTHR45710">
    <property type="entry name" value="C-TYPE LECTIN DOMAIN-CONTAINING PROTEIN 180"/>
    <property type="match status" value="1"/>
</dbReference>
<dbReference type="InterPro" id="IPR050828">
    <property type="entry name" value="C-type_lectin/matrix_domain"/>
</dbReference>
<reference evidence="5" key="3">
    <citation type="submission" date="2025-09" db="UniProtKB">
        <authorList>
            <consortium name="Ensembl"/>
        </authorList>
    </citation>
    <scope>IDENTIFICATION</scope>
</reference>
<reference evidence="5" key="2">
    <citation type="submission" date="2025-08" db="UniProtKB">
        <authorList>
            <consortium name="Ensembl"/>
        </authorList>
    </citation>
    <scope>IDENTIFICATION</scope>
</reference>
<dbReference type="InterPro" id="IPR016186">
    <property type="entry name" value="C-type_lectin-like/link_sf"/>
</dbReference>
<evidence type="ECO:0000313" key="5">
    <source>
        <dbReference type="Ensembl" id="ENSATEP00000071784.2"/>
    </source>
</evidence>
<feature type="transmembrane region" description="Helical" evidence="3">
    <location>
        <begin position="65"/>
        <end position="89"/>
    </location>
</feature>
<keyword evidence="6" id="KW-1185">Reference proteome</keyword>
<dbReference type="Gene3D" id="1.20.5.400">
    <property type="match status" value="1"/>
</dbReference>
<keyword evidence="3" id="KW-0472">Membrane</keyword>
<evidence type="ECO:0000313" key="6">
    <source>
        <dbReference type="Proteomes" id="UP000265040"/>
    </source>
</evidence>
<evidence type="ECO:0000256" key="3">
    <source>
        <dbReference type="SAM" id="Phobius"/>
    </source>
</evidence>
<dbReference type="AlphaFoldDB" id="A0A7N6C4P0"/>
<dbReference type="SMART" id="SM00034">
    <property type="entry name" value="CLECT"/>
    <property type="match status" value="1"/>
</dbReference>